<evidence type="ECO:0000256" key="10">
    <source>
        <dbReference type="SAM" id="MobiDB-lite"/>
    </source>
</evidence>
<dbReference type="Gene3D" id="3.10.50.40">
    <property type="match status" value="1"/>
</dbReference>
<evidence type="ECO:0000256" key="4">
    <source>
        <dbReference type="ARBA" id="ARBA00013194"/>
    </source>
</evidence>
<keyword evidence="5" id="KW-0963">Cytoplasm</keyword>
<comment type="caution">
    <text evidence="12">The sequence shown here is derived from an EMBL/GenBank/DDBJ whole genome shotgun (WGS) entry which is preliminary data.</text>
</comment>
<sequence length="268" mass="30293">MCVTMSLKNGDFILLDYTARIKETSELFDTTSADVAKREGVYREDVVYEPLLVVVGEGWVVPGLDKELLKSNVGERRVVEIPPSEAFGERDQSKIRIIPERELVKQGVRPEVGQRLEVNGQVAVVRSISGGRVQLDFNHPHSGKTLVYEFEVKKVITDQAEKALALIHRYTPSISPENFKLSFNDTTVRVELPEDVVYSEGLQNFKIRVARDLIKYLDNVETVEFLERFTYKLKEEKKAEAQPSETTPQETPKPPVQAGDEQAEKTTG</sequence>
<accession>A0A2R6AR42</accession>
<name>A0A2R6AR42_9ARCH</name>
<proteinExistence type="inferred from homology"/>
<dbReference type="GO" id="GO:0003755">
    <property type="term" value="F:peptidyl-prolyl cis-trans isomerase activity"/>
    <property type="evidence" value="ECO:0007669"/>
    <property type="project" value="UniProtKB-KW"/>
</dbReference>
<evidence type="ECO:0000256" key="9">
    <source>
        <dbReference type="PROSITE-ProRule" id="PRU00277"/>
    </source>
</evidence>
<keyword evidence="8 9" id="KW-0413">Isomerase</keyword>
<comment type="catalytic activity">
    <reaction evidence="1 9">
        <text>[protein]-peptidylproline (omega=180) = [protein]-peptidylproline (omega=0)</text>
        <dbReference type="Rhea" id="RHEA:16237"/>
        <dbReference type="Rhea" id="RHEA-COMP:10747"/>
        <dbReference type="Rhea" id="RHEA-COMP:10748"/>
        <dbReference type="ChEBI" id="CHEBI:83833"/>
        <dbReference type="ChEBI" id="CHEBI:83834"/>
        <dbReference type="EC" id="5.2.1.8"/>
    </reaction>
</comment>
<dbReference type="InterPro" id="IPR040825">
    <property type="entry name" value="FKBP26_C"/>
</dbReference>
<gene>
    <name evidence="12" type="ORF">B9Q03_08975</name>
</gene>
<dbReference type="InterPro" id="IPR046357">
    <property type="entry name" value="PPIase_dom_sf"/>
</dbReference>
<feature type="region of interest" description="Disordered" evidence="10">
    <location>
        <begin position="236"/>
        <end position="268"/>
    </location>
</feature>
<dbReference type="EMBL" id="NEXE01000111">
    <property type="protein sequence ID" value="PSN88836.1"/>
    <property type="molecule type" value="Genomic_DNA"/>
</dbReference>
<evidence type="ECO:0000313" key="12">
    <source>
        <dbReference type="EMBL" id="PSN88836.1"/>
    </source>
</evidence>
<evidence type="ECO:0000256" key="1">
    <source>
        <dbReference type="ARBA" id="ARBA00000971"/>
    </source>
</evidence>
<dbReference type="SUPFAM" id="SSF54534">
    <property type="entry name" value="FKBP-like"/>
    <property type="match status" value="1"/>
</dbReference>
<evidence type="ECO:0000256" key="6">
    <source>
        <dbReference type="ARBA" id="ARBA00023110"/>
    </source>
</evidence>
<dbReference type="Gene3D" id="3.30.70.2210">
    <property type="match status" value="1"/>
</dbReference>
<evidence type="ECO:0000256" key="2">
    <source>
        <dbReference type="ARBA" id="ARBA00004496"/>
    </source>
</evidence>
<keyword evidence="7" id="KW-0143">Chaperone</keyword>
<dbReference type="GO" id="GO:0042026">
    <property type="term" value="P:protein refolding"/>
    <property type="evidence" value="ECO:0007669"/>
    <property type="project" value="UniProtKB-ARBA"/>
</dbReference>
<dbReference type="InterPro" id="IPR054016">
    <property type="entry name" value="FKBP26_IF"/>
</dbReference>
<evidence type="ECO:0000256" key="8">
    <source>
        <dbReference type="ARBA" id="ARBA00023235"/>
    </source>
</evidence>
<dbReference type="AlphaFoldDB" id="A0A2R6AR42"/>
<dbReference type="PANTHER" id="PTHR47861">
    <property type="entry name" value="FKBP-TYPE PEPTIDYL-PROLYL CIS-TRANS ISOMERASE SLYD"/>
    <property type="match status" value="1"/>
</dbReference>
<feature type="domain" description="PPIase FKBP-type" evidence="11">
    <location>
        <begin position="10"/>
        <end position="104"/>
    </location>
</feature>
<dbReference type="PROSITE" id="PS50059">
    <property type="entry name" value="FKBP_PPIASE"/>
    <property type="match status" value="1"/>
</dbReference>
<reference evidence="12 13" key="1">
    <citation type="submission" date="2017-04" db="EMBL/GenBank/DDBJ databases">
        <title>Novel microbial lineages endemic to geothermal iron-oxide mats fill important gaps in the evolutionary history of Archaea.</title>
        <authorList>
            <person name="Jay Z.J."/>
            <person name="Beam J.P."/>
            <person name="Dlakic M."/>
            <person name="Rusch D.B."/>
            <person name="Kozubal M.A."/>
            <person name="Inskeep W.P."/>
        </authorList>
    </citation>
    <scope>NUCLEOTIDE SEQUENCE [LARGE SCALE GENOMIC DNA]</scope>
    <source>
        <strain evidence="12">OSP_D</strain>
    </source>
</reference>
<protein>
    <recommendedName>
        <fullName evidence="4 9">peptidylprolyl isomerase</fullName>
        <ecNumber evidence="4 9">5.2.1.8</ecNumber>
    </recommendedName>
</protein>
<dbReference type="GO" id="GO:0005737">
    <property type="term" value="C:cytoplasm"/>
    <property type="evidence" value="ECO:0007669"/>
    <property type="project" value="UniProtKB-SubCell"/>
</dbReference>
<comment type="similarity">
    <text evidence="3">Belongs to the FKBP-type PPIase family.</text>
</comment>
<evidence type="ECO:0000256" key="7">
    <source>
        <dbReference type="ARBA" id="ARBA00023186"/>
    </source>
</evidence>
<comment type="subcellular location">
    <subcellularLocation>
        <location evidence="2">Cytoplasm</location>
    </subcellularLocation>
</comment>
<dbReference type="InterPro" id="IPR048261">
    <property type="entry name" value="SlpA/SlyD-like_ins_sf"/>
</dbReference>
<dbReference type="InterPro" id="IPR001179">
    <property type="entry name" value="PPIase_FKBP_dom"/>
</dbReference>
<dbReference type="Pfam" id="PF22199">
    <property type="entry name" value="FKBP26_IF"/>
    <property type="match status" value="1"/>
</dbReference>
<dbReference type="EC" id="5.2.1.8" evidence="4 9"/>
<evidence type="ECO:0000313" key="13">
    <source>
        <dbReference type="Proteomes" id="UP000240322"/>
    </source>
</evidence>
<dbReference type="Pfam" id="PF18046">
    <property type="entry name" value="FKBP26_C"/>
    <property type="match status" value="1"/>
</dbReference>
<evidence type="ECO:0000259" key="11">
    <source>
        <dbReference type="PROSITE" id="PS50059"/>
    </source>
</evidence>
<evidence type="ECO:0000256" key="3">
    <source>
        <dbReference type="ARBA" id="ARBA00006577"/>
    </source>
</evidence>
<evidence type="ECO:0000256" key="5">
    <source>
        <dbReference type="ARBA" id="ARBA00022490"/>
    </source>
</evidence>
<organism evidence="12 13">
    <name type="scientific">Candidatus Marsarchaeota G2 archaeon OSP_D</name>
    <dbReference type="NCBI Taxonomy" id="1978157"/>
    <lineage>
        <taxon>Archaea</taxon>
        <taxon>Candidatus Marsarchaeota</taxon>
        <taxon>Candidatus Marsarchaeota group 2</taxon>
    </lineage>
</organism>
<dbReference type="PANTHER" id="PTHR47861:SF3">
    <property type="entry name" value="FKBP-TYPE PEPTIDYL-PROLYL CIS-TRANS ISOMERASE SLYD"/>
    <property type="match status" value="1"/>
</dbReference>
<keyword evidence="6 9" id="KW-0697">Rotamase</keyword>
<dbReference type="Proteomes" id="UP000240322">
    <property type="component" value="Unassembled WGS sequence"/>
</dbReference>
<dbReference type="Gene3D" id="2.40.10.330">
    <property type="match status" value="1"/>
</dbReference>